<keyword evidence="17" id="KW-1185">Reference proteome</keyword>
<keyword evidence="4 11" id="KW-0245">EGF-like domain</keyword>
<evidence type="ECO:0000256" key="1">
    <source>
        <dbReference type="ARBA" id="ARBA00004498"/>
    </source>
</evidence>
<dbReference type="STRING" id="99883.ENSTNIP00000014120"/>
<dbReference type="Proteomes" id="UP000007303">
    <property type="component" value="Unassembled WGS sequence"/>
</dbReference>
<keyword evidence="3" id="KW-0272">Extracellular matrix</keyword>
<sequence>MSPVRSFLSALSILCVRLLSADGQTGGADRIQVMFTPTICQVRCSQGRCLNSCERGNLTTLYSAGEAAAGRRDGAQSPSFRVFVCPLLCQNGGVCLQTDRCLCPPTFTGKFCHIPVTMTPATPPSTNDIASHSEFLMPLGSHPEGASAGAPSPSMVKVRVQHPPEASVKIHQVLKQRSEFKYCFREVKDGQVRTRDTFRVQTRSLHPPEGAGLLTPLERSRCGWKLVWFHRDGASVLGDGPGCSPLPGLRSKDMCCRGIGKAWGITSCVLCPQNTGKSTGQNNNSCPAGFQRTNQTHWLCDNGLCVNTRGSYSCVCRAGFILDASHGICAVISEEKGQCFRVLGSGLGPASCSLPILRNITKQICCCSRVGKAWGAACLRCPYFGSAAFKELCPAGPGYQYSASAQQFNQRVSEQLGAPRRPAELGHPKPGPQTPPASPQGNRPPCCWFSWTFWVLKQVVFCREPVPARSGPWPSHRSCVSGSCDRFRRLCGVRCCVGRTSSPKTRRCLKLFLLYPRNLDWARSRPQSEVRQVLSVSRVNGWKCGPAGYHGYRRQGYPLTFATCFCREEETLVRDVVGGRSAGPPPLPHRWVHTLPEDLEQDQDQHLDLLLALDLEQRAPAVERLPGPDVMDVMVGFLLTDVQAVLHLIQMWDQNQTSWTFTLSVWILVLLQLHASVTISLALRICRQ</sequence>
<evidence type="ECO:0000313" key="16">
    <source>
        <dbReference type="Ensembl" id="ENSTNIP00000014120.1"/>
    </source>
</evidence>
<evidence type="ECO:0000256" key="13">
    <source>
        <dbReference type="SAM" id="SignalP"/>
    </source>
</evidence>
<dbReference type="GO" id="GO:0005509">
    <property type="term" value="F:calcium ion binding"/>
    <property type="evidence" value="ECO:0007669"/>
    <property type="project" value="InterPro"/>
</dbReference>
<feature type="chain" id="PRO_5003582259" description="EGF-like domain-containing protein" evidence="13">
    <location>
        <begin position="24"/>
        <end position="688"/>
    </location>
</feature>
<feature type="compositionally biased region" description="Pro residues" evidence="12">
    <location>
        <begin position="429"/>
        <end position="438"/>
    </location>
</feature>
<keyword evidence="2" id="KW-0964">Secreted</keyword>
<dbReference type="SUPFAM" id="SSF57581">
    <property type="entry name" value="TB module/8-cys domain"/>
    <property type="match status" value="2"/>
</dbReference>
<evidence type="ECO:0000256" key="10">
    <source>
        <dbReference type="ARBA" id="ARBA00038081"/>
    </source>
</evidence>
<dbReference type="GeneTree" id="ENSGT00940000158234"/>
<dbReference type="FunFam" id="3.90.290.10:FF:000001">
    <property type="entry name" value="Latent-transforming growth factor beta-binding protein 3 isoform 1"/>
    <property type="match status" value="1"/>
</dbReference>
<dbReference type="Gene3D" id="3.90.290.10">
    <property type="entry name" value="TGF-beta binding (TB) domain"/>
    <property type="match status" value="2"/>
</dbReference>
<dbReference type="PROSITE" id="PS00022">
    <property type="entry name" value="EGF_1"/>
    <property type="match status" value="1"/>
</dbReference>
<name>H3D0T4_TETNG</name>
<evidence type="ECO:0000256" key="6">
    <source>
        <dbReference type="ARBA" id="ARBA00022737"/>
    </source>
</evidence>
<dbReference type="FunFam" id="2.10.25.10:FF:000056">
    <property type="entry name" value="Latent-transforming growth factor beta-binding protein 3 isoform 2"/>
    <property type="match status" value="1"/>
</dbReference>
<dbReference type="InterPro" id="IPR017878">
    <property type="entry name" value="TB_dom"/>
</dbReference>
<evidence type="ECO:0000256" key="5">
    <source>
        <dbReference type="ARBA" id="ARBA00022729"/>
    </source>
</evidence>
<evidence type="ECO:0000259" key="15">
    <source>
        <dbReference type="PROSITE" id="PS51364"/>
    </source>
</evidence>
<accession>H3D0T4</accession>
<evidence type="ECO:0008006" key="18">
    <source>
        <dbReference type="Google" id="ProtNLM"/>
    </source>
</evidence>
<dbReference type="SUPFAM" id="SSF57196">
    <property type="entry name" value="EGF/Laminin"/>
    <property type="match status" value="2"/>
</dbReference>
<evidence type="ECO:0000256" key="11">
    <source>
        <dbReference type="PROSITE-ProRule" id="PRU00076"/>
    </source>
</evidence>
<dbReference type="AlphaFoldDB" id="H3D0T4"/>
<organism evidence="16 17">
    <name type="scientific">Tetraodon nigroviridis</name>
    <name type="common">Spotted green pufferfish</name>
    <name type="synonym">Chelonodon nigroviridis</name>
    <dbReference type="NCBI Taxonomy" id="99883"/>
    <lineage>
        <taxon>Eukaryota</taxon>
        <taxon>Metazoa</taxon>
        <taxon>Chordata</taxon>
        <taxon>Craniata</taxon>
        <taxon>Vertebrata</taxon>
        <taxon>Euteleostomi</taxon>
        <taxon>Actinopterygii</taxon>
        <taxon>Neopterygii</taxon>
        <taxon>Teleostei</taxon>
        <taxon>Neoteleostei</taxon>
        <taxon>Acanthomorphata</taxon>
        <taxon>Eupercaria</taxon>
        <taxon>Tetraodontiformes</taxon>
        <taxon>Tetradontoidea</taxon>
        <taxon>Tetraodontidae</taxon>
        <taxon>Tetraodon</taxon>
    </lineage>
</organism>
<proteinExistence type="inferred from homology"/>
<keyword evidence="9" id="KW-0340">Growth factor binding</keyword>
<reference evidence="16" key="3">
    <citation type="submission" date="2025-09" db="UniProtKB">
        <authorList>
            <consortium name="Ensembl"/>
        </authorList>
    </citation>
    <scope>IDENTIFICATION</scope>
</reference>
<comment type="subcellular location">
    <subcellularLocation>
        <location evidence="1">Secreted</location>
        <location evidence="1">Extracellular space</location>
        <location evidence="1">Extracellular matrix</location>
    </subcellularLocation>
</comment>
<dbReference type="CDD" id="cd00054">
    <property type="entry name" value="EGF_CA"/>
    <property type="match status" value="2"/>
</dbReference>
<dbReference type="InterPro" id="IPR000742">
    <property type="entry name" value="EGF"/>
</dbReference>
<dbReference type="SMART" id="SM00179">
    <property type="entry name" value="EGF_CA"/>
    <property type="match status" value="1"/>
</dbReference>
<dbReference type="PROSITE" id="PS50026">
    <property type="entry name" value="EGF_3"/>
    <property type="match status" value="1"/>
</dbReference>
<comment type="caution">
    <text evidence="11">Lacks conserved residue(s) required for the propagation of feature annotation.</text>
</comment>
<evidence type="ECO:0000256" key="12">
    <source>
        <dbReference type="SAM" id="MobiDB-lite"/>
    </source>
</evidence>
<comment type="similarity">
    <text evidence="10">Belongs to the LTBP family.</text>
</comment>
<feature type="domain" description="TB" evidence="15">
    <location>
        <begin position="337"/>
        <end position="393"/>
    </location>
</feature>
<evidence type="ECO:0000256" key="3">
    <source>
        <dbReference type="ARBA" id="ARBA00022530"/>
    </source>
</evidence>
<keyword evidence="5 13" id="KW-0732">Signal</keyword>
<dbReference type="InterPro" id="IPR036773">
    <property type="entry name" value="TB_dom_sf"/>
</dbReference>
<protein>
    <recommendedName>
        <fullName evidence="18">EGF-like domain-containing protein</fullName>
    </recommendedName>
</protein>
<dbReference type="InterPro" id="IPR001881">
    <property type="entry name" value="EGF-like_Ca-bd_dom"/>
</dbReference>
<evidence type="ECO:0000256" key="2">
    <source>
        <dbReference type="ARBA" id="ARBA00022525"/>
    </source>
</evidence>
<feature type="region of interest" description="Disordered" evidence="12">
    <location>
        <begin position="420"/>
        <end position="441"/>
    </location>
</feature>
<evidence type="ECO:0000313" key="17">
    <source>
        <dbReference type="Proteomes" id="UP000007303"/>
    </source>
</evidence>
<feature type="disulfide bond" evidence="11">
    <location>
        <begin position="103"/>
        <end position="112"/>
    </location>
</feature>
<keyword evidence="8" id="KW-0325">Glycoprotein</keyword>
<evidence type="ECO:0000256" key="8">
    <source>
        <dbReference type="ARBA" id="ARBA00023180"/>
    </source>
</evidence>
<dbReference type="GO" id="GO:0019838">
    <property type="term" value="F:growth factor binding"/>
    <property type="evidence" value="ECO:0007669"/>
    <property type="project" value="UniProtKB-KW"/>
</dbReference>
<keyword evidence="7 11" id="KW-1015">Disulfide bond</keyword>
<dbReference type="InParanoid" id="H3D0T4"/>
<evidence type="ECO:0000256" key="9">
    <source>
        <dbReference type="ARBA" id="ARBA00023183"/>
    </source>
</evidence>
<reference evidence="17" key="1">
    <citation type="journal article" date="2004" name="Nature">
        <title>Genome duplication in the teleost fish Tetraodon nigroviridis reveals the early vertebrate proto-karyotype.</title>
        <authorList>
            <person name="Jaillon O."/>
            <person name="Aury J.-M."/>
            <person name="Brunet F."/>
            <person name="Petit J.-L."/>
            <person name="Stange-Thomann N."/>
            <person name="Mauceli E."/>
            <person name="Bouneau L."/>
            <person name="Fischer C."/>
            <person name="Ozouf-Costaz C."/>
            <person name="Bernot A."/>
            <person name="Nicaud S."/>
            <person name="Jaffe D."/>
            <person name="Fisher S."/>
            <person name="Lutfalla G."/>
            <person name="Dossat C."/>
            <person name="Segurens B."/>
            <person name="Dasilva C."/>
            <person name="Salanoubat M."/>
            <person name="Levy M."/>
            <person name="Boudet N."/>
            <person name="Castellano S."/>
            <person name="Anthouard V."/>
            <person name="Jubin C."/>
            <person name="Castelli V."/>
            <person name="Katinka M."/>
            <person name="Vacherie B."/>
            <person name="Biemont C."/>
            <person name="Skalli Z."/>
            <person name="Cattolico L."/>
            <person name="Poulain J."/>
            <person name="De Berardinis V."/>
            <person name="Cruaud C."/>
            <person name="Duprat S."/>
            <person name="Brottier P."/>
            <person name="Coutanceau J.-P."/>
            <person name="Gouzy J."/>
            <person name="Parra G."/>
            <person name="Lardier G."/>
            <person name="Chapple C."/>
            <person name="McKernan K.J."/>
            <person name="McEwan P."/>
            <person name="Bosak S."/>
            <person name="Kellis M."/>
            <person name="Volff J.-N."/>
            <person name="Guigo R."/>
            <person name="Zody M.C."/>
            <person name="Mesirov J."/>
            <person name="Lindblad-Toh K."/>
            <person name="Birren B."/>
            <person name="Nusbaum C."/>
            <person name="Kahn D."/>
            <person name="Robinson-Rechavi M."/>
            <person name="Laudet V."/>
            <person name="Schachter V."/>
            <person name="Quetier F."/>
            <person name="Saurin W."/>
            <person name="Scarpelli C."/>
            <person name="Wincker P."/>
            <person name="Lander E.S."/>
            <person name="Weissenbach J."/>
            <person name="Roest Crollius H."/>
        </authorList>
    </citation>
    <scope>NUCLEOTIDE SEQUENCE [LARGE SCALE GENOMIC DNA]</scope>
</reference>
<feature type="signal peptide" evidence="13">
    <location>
        <begin position="1"/>
        <end position="23"/>
    </location>
</feature>
<feature type="disulfide bond" evidence="11">
    <location>
        <begin position="85"/>
        <end position="95"/>
    </location>
</feature>
<feature type="domain" description="EGF-like" evidence="14">
    <location>
        <begin position="81"/>
        <end position="113"/>
    </location>
</feature>
<dbReference type="HOGENOM" id="CLU_400042_0_0_1"/>
<dbReference type="Pfam" id="PF00683">
    <property type="entry name" value="TB"/>
    <property type="match status" value="1"/>
</dbReference>
<dbReference type="Gene3D" id="2.10.25.10">
    <property type="entry name" value="Laminin"/>
    <property type="match status" value="2"/>
</dbReference>
<evidence type="ECO:0000256" key="4">
    <source>
        <dbReference type="ARBA" id="ARBA00022536"/>
    </source>
</evidence>
<feature type="domain" description="TB" evidence="15">
    <location>
        <begin position="235"/>
        <end position="272"/>
    </location>
</feature>
<reference evidence="16" key="2">
    <citation type="submission" date="2025-08" db="UniProtKB">
        <authorList>
            <consortium name="Ensembl"/>
        </authorList>
    </citation>
    <scope>IDENTIFICATION</scope>
</reference>
<dbReference type="PROSITE" id="PS51364">
    <property type="entry name" value="TB"/>
    <property type="match status" value="2"/>
</dbReference>
<dbReference type="Ensembl" id="ENSTNIT00000014316.1">
    <property type="protein sequence ID" value="ENSTNIP00000014120.1"/>
    <property type="gene ID" value="ENSTNIG00000011185.1"/>
</dbReference>
<dbReference type="SMART" id="SM00181">
    <property type="entry name" value="EGF"/>
    <property type="match status" value="2"/>
</dbReference>
<keyword evidence="6" id="KW-0677">Repeat</keyword>
<evidence type="ECO:0000256" key="7">
    <source>
        <dbReference type="ARBA" id="ARBA00023157"/>
    </source>
</evidence>
<evidence type="ECO:0000259" key="14">
    <source>
        <dbReference type="PROSITE" id="PS50026"/>
    </source>
</evidence>